<evidence type="ECO:0000259" key="2">
    <source>
        <dbReference type="Pfam" id="PF14838"/>
    </source>
</evidence>
<dbReference type="InterPro" id="IPR040316">
    <property type="entry name" value="INTS5"/>
</dbReference>
<reference evidence="3 4" key="1">
    <citation type="submission" date="2018-04" db="EMBL/GenBank/DDBJ databases">
        <title>The genome of golden apple snail Pomacea canaliculata provides insight into stress tolerance and invasive adaptation.</title>
        <authorList>
            <person name="Liu C."/>
            <person name="Liu B."/>
            <person name="Ren Y."/>
            <person name="Zhang Y."/>
            <person name="Wang H."/>
            <person name="Li S."/>
            <person name="Jiang F."/>
            <person name="Yin L."/>
            <person name="Zhang G."/>
            <person name="Qian W."/>
            <person name="Fan W."/>
        </authorList>
    </citation>
    <scope>NUCLEOTIDE SEQUENCE [LARGE SCALE GENOMIC DNA]</scope>
    <source>
        <strain evidence="3">SZHN2017</strain>
        <tissue evidence="3">Muscle</tissue>
    </source>
</reference>
<dbReference type="Pfam" id="PF14838">
    <property type="entry name" value="INTS5_C"/>
    <property type="match status" value="1"/>
</dbReference>
<comment type="caution">
    <text evidence="3">The sequence shown here is derived from an EMBL/GenBank/DDBJ whole genome shotgun (WGS) entry which is preliminary data.</text>
</comment>
<dbReference type="EMBL" id="PZQS01000011">
    <property type="protein sequence ID" value="PVD21922.1"/>
    <property type="molecule type" value="Genomic_DNA"/>
</dbReference>
<dbReference type="PANTHER" id="PTHR31697">
    <property type="entry name" value="INTEGRATOR COMPLEX SUBUNIT 5"/>
    <property type="match status" value="1"/>
</dbReference>
<name>A0A2T7NL80_POMCA</name>
<dbReference type="PANTHER" id="PTHR31697:SF2">
    <property type="entry name" value="INTEGRATOR COMPLEX SUBUNIT 5"/>
    <property type="match status" value="1"/>
</dbReference>
<accession>A0A2T7NL80</accession>
<dbReference type="SUPFAM" id="SSF48371">
    <property type="entry name" value="ARM repeat"/>
    <property type="match status" value="1"/>
</dbReference>
<evidence type="ECO:0008006" key="5">
    <source>
        <dbReference type="Google" id="ProtNLM"/>
    </source>
</evidence>
<gene>
    <name evidence="3" type="ORF">C0Q70_17725</name>
</gene>
<dbReference type="Pfam" id="PF14837">
    <property type="entry name" value="INTS5_N"/>
    <property type="match status" value="1"/>
</dbReference>
<dbReference type="OrthoDB" id="69088at2759"/>
<dbReference type="InterPro" id="IPR029445">
    <property type="entry name" value="INTS5_N"/>
</dbReference>
<feature type="domain" description="Integrator complex subunit 5 C-terminal" evidence="2">
    <location>
        <begin position="248"/>
        <end position="927"/>
    </location>
</feature>
<dbReference type="GO" id="GO:0034472">
    <property type="term" value="P:snRNA 3'-end processing"/>
    <property type="evidence" value="ECO:0007669"/>
    <property type="project" value="TreeGrafter"/>
</dbReference>
<organism evidence="3 4">
    <name type="scientific">Pomacea canaliculata</name>
    <name type="common">Golden apple snail</name>
    <dbReference type="NCBI Taxonomy" id="400727"/>
    <lineage>
        <taxon>Eukaryota</taxon>
        <taxon>Metazoa</taxon>
        <taxon>Spiralia</taxon>
        <taxon>Lophotrochozoa</taxon>
        <taxon>Mollusca</taxon>
        <taxon>Gastropoda</taxon>
        <taxon>Caenogastropoda</taxon>
        <taxon>Architaenioglossa</taxon>
        <taxon>Ampullarioidea</taxon>
        <taxon>Ampullariidae</taxon>
        <taxon>Pomacea</taxon>
    </lineage>
</organism>
<evidence type="ECO:0000313" key="3">
    <source>
        <dbReference type="EMBL" id="PVD21922.1"/>
    </source>
</evidence>
<evidence type="ECO:0000259" key="1">
    <source>
        <dbReference type="Pfam" id="PF14837"/>
    </source>
</evidence>
<proteinExistence type="predicted"/>
<protein>
    <recommendedName>
        <fullName evidence="5">Integrator complex subunit 5 C-terminal domain-containing protein</fullName>
    </recommendedName>
</protein>
<dbReference type="STRING" id="400727.A0A2T7NL80"/>
<dbReference type="GO" id="GO:0032039">
    <property type="term" value="C:integrator complex"/>
    <property type="evidence" value="ECO:0007669"/>
    <property type="project" value="InterPro"/>
</dbReference>
<keyword evidence="4" id="KW-1185">Reference proteome</keyword>
<dbReference type="Proteomes" id="UP000245119">
    <property type="component" value="Linkage Group LG11"/>
</dbReference>
<evidence type="ECO:0000313" key="4">
    <source>
        <dbReference type="Proteomes" id="UP000245119"/>
    </source>
</evidence>
<dbReference type="OMA" id="KDFCVHS"/>
<dbReference type="InterPro" id="IPR029444">
    <property type="entry name" value="INTS5_C"/>
</dbReference>
<dbReference type="InterPro" id="IPR016024">
    <property type="entry name" value="ARM-type_fold"/>
</dbReference>
<dbReference type="AlphaFoldDB" id="A0A2T7NL80"/>
<sequence length="967" mass="106722">MASAWDSSSAGSISSAFVAPHDILKEVNVFLCGATCPGKVPVEHLSQTALLLLQKMPAARHAVLEHFCNVFDEAAGAYIKQTDGDHKSEELGDRGQSQYSALQDVTGVLLNFINTNPEAWAPIVSSWSLNLLGQISSKYCDQQGMAMSASLNEALQLWMTCPPTKLLMELAIECFATMVGSAPDVCVDALLEASVKFSPHFDWVVARVGSCFPTTIITRVLNCGLKDFCNVGKGLSDRDPGARKKIPKMASVVGILGHLASKHRQDIRKALMALFEEGLQSDGDAVRVTTVPFLLQLASMSPMLLQVLTTDLVKALTPSVLNRLHHQFSGWKMSNPVDYNSFLNLVVHLLGKCDIGAFDILNFMIITAVPSLRGSVPEESVTEAVQDTCVELIHMLLFELQRSVYGKRREGTLWEMPLLEGLARETERLVQLLLTSAESSGLPWIEKLLIFTAVHSGESCAAKILAAVIMQASTPKQLSLYFHLQENMEKSLGNIARDTLNNVFGAISAVTELPQLVQMLRNFERVILGEKKRARLLTALSSFLLEAMQKELGKLSDILLHPNIEVSMCGLRLLETVGVPATTEMPVLTCLSASVVLVLFNLLWEGVRQRRAGIAKKPRFVGYQRGVGLCHSCLRNLSQHTFTQSLLLQYLLQGAIHEENAALFGGKPPEVSQTRQSEVSLLKENCRFGLSMPLPRTHASVFHAGVIGQGLKPNPPNVTMQKEWVLCHQETLLEAIWSCSQDAAASHLVKDSTSTPAKDARSPMRLSSMMMLPKMSDVAARTLGCALVDICTMDTLYNDVNWPDPEFCKVTLERDLYVWKMTEDHPVLWSILRAASGSSVFLYYCSPLMKSLMARVVSALEVSRVRKLMDLPQLFERASWIVTILSQGKFIPPPLSNICELFPHVSPYEGYLLLLSVWKFIKENPPTLNKEGVAQTGCEIGHLQVLRTVLNSNIDMVGHLYPKIFDT</sequence>
<feature type="domain" description="Integrator complex subunit 5 N-terminal" evidence="1">
    <location>
        <begin position="22"/>
        <end position="229"/>
    </location>
</feature>